<comment type="subcellular location">
    <subcellularLocation>
        <location evidence="1">Cell envelope</location>
    </subcellularLocation>
</comment>
<evidence type="ECO:0000256" key="4">
    <source>
        <dbReference type="ARBA" id="ARBA00022729"/>
    </source>
</evidence>
<keyword evidence="8" id="KW-0175">Coiled coil</keyword>
<dbReference type="SUPFAM" id="SSF46689">
    <property type="entry name" value="Homeodomain-like"/>
    <property type="match status" value="2"/>
</dbReference>
<name>A0ABX3ETD3_9BACL</name>
<evidence type="ECO:0000256" key="8">
    <source>
        <dbReference type="SAM" id="Coils"/>
    </source>
</evidence>
<evidence type="ECO:0000256" key="1">
    <source>
        <dbReference type="ARBA" id="ARBA00004196"/>
    </source>
</evidence>
<sequence length="657" mass="74001">MDLEEHIRLWNLASIKIWDVRHRVLRAGEQVNAYRLPVSGFLYTIRGSAAVTLDGTTYVVDKMQVLHGGKGVCLDISLTDNHFEYYIILYRANLSLSGSREIQALLRQHAPFHVQYALVPVYPVDLYDKVQKIDQYWRLTDECAKFQVKTLFYQFINELMRQLSMQDIQTAKPNLVAQAVRYLHENYALPIMVDPMAELLDCSAGHLSRIFKKETGSSLITYLTRIRMDKAKELLLRTDASLQEIAEGIGIPDVIYFNRLFKKQVGVSPGRFKQVCISLPGSQDITIGRSELSIVRHKLRAYNPTDDDNHYQYKREGDLRTLMKSRQSVTMLLILSLTLLLAACSSSQNTSPASGSGQNGSSAQPTAVAQSTEQPAVQERVIKHAWGETVIKGETKHIISLFPAVTDYLLALGIVPQAASSNEEGSDRFPTYLADQLEGKMNLGWQVDPNFESILATDPDLIIGQDFMGDAYESLSKIAPTLLAEKVKDEQGVIRMKTSLLKMGEMLGRTEQAKQVIEEYEKKAAKAREKIKQAIGDETVMFLRLSDKEVRYYSKRNYEVLYDDLALTPPSSIPDPAESMQIISMESLPSINPDHIFLLSSDPEETSELQKTAVWKSLKAVKNNHVYIVDYGLWFQGPGGPIGQSKIIDEAVHWLTQ</sequence>
<dbReference type="SUPFAM" id="SSF53807">
    <property type="entry name" value="Helical backbone' metal receptor"/>
    <property type="match status" value="1"/>
</dbReference>
<organism evidence="12 13">
    <name type="scientific">Paenibacillus helianthi</name>
    <dbReference type="NCBI Taxonomy" id="1349432"/>
    <lineage>
        <taxon>Bacteria</taxon>
        <taxon>Bacillati</taxon>
        <taxon>Bacillota</taxon>
        <taxon>Bacilli</taxon>
        <taxon>Bacillales</taxon>
        <taxon>Paenibacillaceae</taxon>
        <taxon>Paenibacillus</taxon>
    </lineage>
</organism>
<evidence type="ECO:0000256" key="5">
    <source>
        <dbReference type="ARBA" id="ARBA00023015"/>
    </source>
</evidence>
<dbReference type="EMBL" id="LVWI01000030">
    <property type="protein sequence ID" value="OKP88488.1"/>
    <property type="molecule type" value="Genomic_DNA"/>
</dbReference>
<feature type="region of interest" description="Disordered" evidence="9">
    <location>
        <begin position="350"/>
        <end position="374"/>
    </location>
</feature>
<evidence type="ECO:0000256" key="2">
    <source>
        <dbReference type="ARBA" id="ARBA00008814"/>
    </source>
</evidence>
<keyword evidence="13" id="KW-1185">Reference proteome</keyword>
<dbReference type="PROSITE" id="PS50983">
    <property type="entry name" value="FE_B12_PBP"/>
    <property type="match status" value="1"/>
</dbReference>
<dbReference type="Pfam" id="PF12833">
    <property type="entry name" value="HTH_18"/>
    <property type="match status" value="1"/>
</dbReference>
<evidence type="ECO:0000256" key="6">
    <source>
        <dbReference type="ARBA" id="ARBA00023125"/>
    </source>
</evidence>
<dbReference type="PROSITE" id="PS01124">
    <property type="entry name" value="HTH_ARAC_FAMILY_2"/>
    <property type="match status" value="1"/>
</dbReference>
<comment type="caution">
    <text evidence="12">The sequence shown here is derived from an EMBL/GenBank/DDBJ whole genome shotgun (WGS) entry which is preliminary data.</text>
</comment>
<dbReference type="SMART" id="SM00342">
    <property type="entry name" value="HTH_ARAC"/>
    <property type="match status" value="1"/>
</dbReference>
<feature type="domain" description="HTH araC/xylS-type" evidence="10">
    <location>
        <begin position="177"/>
        <end position="275"/>
    </location>
</feature>
<feature type="domain" description="Fe/B12 periplasmic-binding" evidence="11">
    <location>
        <begin position="397"/>
        <end position="657"/>
    </location>
</feature>
<keyword evidence="6" id="KW-0238">DNA-binding</keyword>
<gene>
    <name evidence="12" type="ORF">A3844_07225</name>
</gene>
<dbReference type="Gene3D" id="1.10.10.60">
    <property type="entry name" value="Homeodomain-like"/>
    <property type="match status" value="2"/>
</dbReference>
<evidence type="ECO:0000259" key="10">
    <source>
        <dbReference type="PROSITE" id="PS01124"/>
    </source>
</evidence>
<proteinExistence type="inferred from homology"/>
<keyword evidence="4" id="KW-0732">Signal</keyword>
<evidence type="ECO:0000256" key="9">
    <source>
        <dbReference type="SAM" id="MobiDB-lite"/>
    </source>
</evidence>
<protein>
    <recommendedName>
        <fullName evidence="14">AraC family transcriptional regulator</fullName>
    </recommendedName>
</protein>
<feature type="coiled-coil region" evidence="8">
    <location>
        <begin position="510"/>
        <end position="537"/>
    </location>
</feature>
<accession>A0ABX3ETD3</accession>
<keyword evidence="5" id="KW-0805">Transcription regulation</keyword>
<dbReference type="Pfam" id="PF01497">
    <property type="entry name" value="Peripla_BP_2"/>
    <property type="match status" value="1"/>
</dbReference>
<dbReference type="Gene3D" id="3.40.50.1980">
    <property type="entry name" value="Nitrogenase molybdenum iron protein domain"/>
    <property type="match status" value="2"/>
</dbReference>
<feature type="compositionally biased region" description="Low complexity" evidence="9">
    <location>
        <begin position="350"/>
        <end position="365"/>
    </location>
</feature>
<evidence type="ECO:0000256" key="3">
    <source>
        <dbReference type="ARBA" id="ARBA00022448"/>
    </source>
</evidence>
<keyword evidence="7" id="KW-0804">Transcription</keyword>
<dbReference type="InterPro" id="IPR018060">
    <property type="entry name" value="HTH_AraC"/>
</dbReference>
<dbReference type="PROSITE" id="PS00041">
    <property type="entry name" value="HTH_ARAC_FAMILY_1"/>
    <property type="match status" value="1"/>
</dbReference>
<dbReference type="CDD" id="cd01146">
    <property type="entry name" value="FhuD"/>
    <property type="match status" value="1"/>
</dbReference>
<comment type="similarity">
    <text evidence="2">Belongs to the bacterial solute-binding protein 8 family.</text>
</comment>
<reference evidence="12 13" key="1">
    <citation type="submission" date="2016-03" db="EMBL/GenBank/DDBJ databases">
        <authorList>
            <person name="Sant'Anna F.H."/>
            <person name="Ambrosini A."/>
            <person name="Souza R."/>
            <person name="Bach E."/>
            <person name="Fernandes G."/>
            <person name="Balsanelli E."/>
            <person name="Baura V.A."/>
            <person name="Souza E.M."/>
            <person name="Passaglia L."/>
        </authorList>
    </citation>
    <scope>NUCLEOTIDE SEQUENCE [LARGE SCALE GENOMIC DNA]</scope>
    <source>
        <strain evidence="12 13">P26E</strain>
    </source>
</reference>
<keyword evidence="3" id="KW-0813">Transport</keyword>
<dbReference type="Proteomes" id="UP000186058">
    <property type="component" value="Unassembled WGS sequence"/>
</dbReference>
<evidence type="ECO:0008006" key="14">
    <source>
        <dbReference type="Google" id="ProtNLM"/>
    </source>
</evidence>
<dbReference type="InterPro" id="IPR018062">
    <property type="entry name" value="HTH_AraC-typ_CS"/>
</dbReference>
<evidence type="ECO:0000256" key="7">
    <source>
        <dbReference type="ARBA" id="ARBA00023163"/>
    </source>
</evidence>
<dbReference type="InterPro" id="IPR002491">
    <property type="entry name" value="ABC_transptr_periplasmic_BD"/>
</dbReference>
<dbReference type="PANTHER" id="PTHR30532">
    <property type="entry name" value="IRON III DICITRATE-BINDING PERIPLASMIC PROTEIN"/>
    <property type="match status" value="1"/>
</dbReference>
<dbReference type="RefSeq" id="WP_074107034.1">
    <property type="nucleotide sequence ID" value="NZ_LVWI01000030.1"/>
</dbReference>
<dbReference type="InterPro" id="IPR051313">
    <property type="entry name" value="Bact_iron-sidero_bind"/>
</dbReference>
<evidence type="ECO:0000313" key="13">
    <source>
        <dbReference type="Proteomes" id="UP000186058"/>
    </source>
</evidence>
<evidence type="ECO:0000313" key="12">
    <source>
        <dbReference type="EMBL" id="OKP88488.1"/>
    </source>
</evidence>
<dbReference type="InterPro" id="IPR009057">
    <property type="entry name" value="Homeodomain-like_sf"/>
</dbReference>
<dbReference type="PANTHER" id="PTHR30532:SF10">
    <property type="entry name" value="IRON-UPTAKE SYSTEM-BINDING PROTEIN"/>
    <property type="match status" value="1"/>
</dbReference>
<evidence type="ECO:0000259" key="11">
    <source>
        <dbReference type="PROSITE" id="PS50983"/>
    </source>
</evidence>